<dbReference type="Proteomes" id="UP000031390">
    <property type="component" value="Unassembled WGS sequence"/>
</dbReference>
<organism evidence="1 2">
    <name type="scientific">Morococcus cerebrosus</name>
    <dbReference type="NCBI Taxonomy" id="1056807"/>
    <lineage>
        <taxon>Bacteria</taxon>
        <taxon>Pseudomonadati</taxon>
        <taxon>Pseudomonadota</taxon>
        <taxon>Betaproteobacteria</taxon>
        <taxon>Neisseriales</taxon>
        <taxon>Neisseriaceae</taxon>
        <taxon>Morococcus</taxon>
    </lineage>
</organism>
<name>A0A0C1H3U5_9NEIS</name>
<protein>
    <submittedName>
        <fullName evidence="1">Uncharacterized protein</fullName>
    </submittedName>
</protein>
<evidence type="ECO:0000313" key="1">
    <source>
        <dbReference type="EMBL" id="KIC13121.1"/>
    </source>
</evidence>
<evidence type="ECO:0000313" key="2">
    <source>
        <dbReference type="Proteomes" id="UP000031390"/>
    </source>
</evidence>
<dbReference type="EMBL" id="JUFZ01000008">
    <property type="protein sequence ID" value="KIC13121.1"/>
    <property type="molecule type" value="Genomic_DNA"/>
</dbReference>
<gene>
    <name evidence="1" type="ORF">MCC93_02070</name>
</gene>
<accession>A0A0C1H3U5</accession>
<reference evidence="1 2" key="1">
    <citation type="submission" date="2014-12" db="EMBL/GenBank/DDBJ databases">
        <title>Genome sequence of Morococcus cerebrosus.</title>
        <authorList>
            <person name="Shin S.-K."/>
            <person name="Yi H."/>
        </authorList>
    </citation>
    <scope>NUCLEOTIDE SEQUENCE [LARGE SCALE GENOMIC DNA]</scope>
    <source>
        <strain evidence="1 2">CIP 81.93</strain>
    </source>
</reference>
<sequence length="63" mass="7153">MKGAVIGNETADWKGVNSNKKYLPRQSRYKYFLFEATVKQSNCLPAAFHIAVCKDMKCITKPI</sequence>
<dbReference type="AlphaFoldDB" id="A0A0C1H3U5"/>
<proteinExistence type="predicted"/>
<comment type="caution">
    <text evidence="1">The sequence shown here is derived from an EMBL/GenBank/DDBJ whole genome shotgun (WGS) entry which is preliminary data.</text>
</comment>